<feature type="domain" description="Tyrosine specific protein phosphatases" evidence="2">
    <location>
        <begin position="222"/>
        <end position="281"/>
    </location>
</feature>
<dbReference type="GO" id="GO:0004725">
    <property type="term" value="F:protein tyrosine phosphatase activity"/>
    <property type="evidence" value="ECO:0007669"/>
    <property type="project" value="InterPro"/>
</dbReference>
<comment type="caution">
    <text evidence="3">The sequence shown here is derived from an EMBL/GenBank/DDBJ whole genome shotgun (WGS) entry which is preliminary data.</text>
</comment>
<dbReference type="InterPro" id="IPR000387">
    <property type="entry name" value="Tyr_Pase_dom"/>
</dbReference>
<reference evidence="3" key="1">
    <citation type="submission" date="2023-06" db="EMBL/GenBank/DDBJ databases">
        <authorList>
            <person name="Delattre M."/>
        </authorList>
    </citation>
    <scope>NUCLEOTIDE SEQUENCE</scope>
    <source>
        <strain evidence="3">AF72</strain>
    </source>
</reference>
<dbReference type="InterPro" id="IPR016130">
    <property type="entry name" value="Tyr_Pase_AS"/>
</dbReference>
<feature type="domain" description="Tyrosine-protein phosphatase" evidence="1">
    <location>
        <begin position="32"/>
        <end position="290"/>
    </location>
</feature>
<evidence type="ECO:0000259" key="1">
    <source>
        <dbReference type="PROSITE" id="PS50055"/>
    </source>
</evidence>
<dbReference type="AlphaFoldDB" id="A0AA36D7P9"/>
<protein>
    <submittedName>
        <fullName evidence="3">Uncharacterized protein</fullName>
    </submittedName>
</protein>
<dbReference type="SMART" id="SM00194">
    <property type="entry name" value="PTPc"/>
    <property type="match status" value="1"/>
</dbReference>
<dbReference type="CDD" id="cd00047">
    <property type="entry name" value="PTPc"/>
    <property type="match status" value="1"/>
</dbReference>
<gene>
    <name evidence="3" type="ORF">MSPICULIGERA_LOCUS19415</name>
</gene>
<dbReference type="InterPro" id="IPR000242">
    <property type="entry name" value="PTP_cat"/>
</dbReference>
<dbReference type="PANTHER" id="PTHR46163:SF2">
    <property type="entry name" value="PROTEIN-TYROSINE PHOSPHATASE"/>
    <property type="match status" value="1"/>
</dbReference>
<dbReference type="InterPro" id="IPR003595">
    <property type="entry name" value="Tyr_Pase_cat"/>
</dbReference>
<dbReference type="EMBL" id="CATQJA010002663">
    <property type="protein sequence ID" value="CAJ0581249.1"/>
    <property type="molecule type" value="Genomic_DNA"/>
</dbReference>
<dbReference type="InterPro" id="IPR052782">
    <property type="entry name" value="Oocyte-zygote_transition_reg"/>
</dbReference>
<feature type="non-terminal residue" evidence="3">
    <location>
        <position position="1"/>
    </location>
</feature>
<organism evidence="3 4">
    <name type="scientific">Mesorhabditis spiculigera</name>
    <dbReference type="NCBI Taxonomy" id="96644"/>
    <lineage>
        <taxon>Eukaryota</taxon>
        <taxon>Metazoa</taxon>
        <taxon>Ecdysozoa</taxon>
        <taxon>Nematoda</taxon>
        <taxon>Chromadorea</taxon>
        <taxon>Rhabditida</taxon>
        <taxon>Rhabditina</taxon>
        <taxon>Rhabditomorpha</taxon>
        <taxon>Rhabditoidea</taxon>
        <taxon>Rhabditidae</taxon>
        <taxon>Mesorhabditinae</taxon>
        <taxon>Mesorhabditis</taxon>
    </lineage>
</organism>
<dbReference type="PROSITE" id="PS00383">
    <property type="entry name" value="TYR_PHOSPHATASE_1"/>
    <property type="match status" value="1"/>
</dbReference>
<evidence type="ECO:0000259" key="2">
    <source>
        <dbReference type="PROSITE" id="PS50056"/>
    </source>
</evidence>
<dbReference type="PROSITE" id="PS50056">
    <property type="entry name" value="TYR_PHOSPHATASE_2"/>
    <property type="match status" value="1"/>
</dbReference>
<name>A0AA36D7P9_9BILA</name>
<dbReference type="PRINTS" id="PR00700">
    <property type="entry name" value="PRTYPHPHTASE"/>
</dbReference>
<dbReference type="Gene3D" id="3.90.190.10">
    <property type="entry name" value="Protein tyrosine phosphatase superfamily"/>
    <property type="match status" value="1"/>
</dbReference>
<dbReference type="Proteomes" id="UP001177023">
    <property type="component" value="Unassembled WGS sequence"/>
</dbReference>
<proteinExistence type="predicted"/>
<dbReference type="Pfam" id="PF00102">
    <property type="entry name" value="Y_phosphatase"/>
    <property type="match status" value="1"/>
</dbReference>
<dbReference type="SUPFAM" id="SSF52799">
    <property type="entry name" value="(Phosphotyrosine protein) phosphatases II"/>
    <property type="match status" value="1"/>
</dbReference>
<dbReference type="PROSITE" id="PS50055">
    <property type="entry name" value="TYR_PHOSPHATASE_PTP"/>
    <property type="match status" value="1"/>
</dbReference>
<evidence type="ECO:0000313" key="4">
    <source>
        <dbReference type="Proteomes" id="UP001177023"/>
    </source>
</evidence>
<evidence type="ECO:0000313" key="3">
    <source>
        <dbReference type="EMBL" id="CAJ0581249.1"/>
    </source>
</evidence>
<accession>A0AA36D7P9</accession>
<sequence>MADEAGNKPTTDFDTALVDFVQNNVTLDVPALLDEFLEIKCQTQTVAADKKATYTKNKEKNRSTGVYCLDATRVHLRWPEAMPDYIHANWVDTPEQKKRFICTQAPKKSTVDDFWRMIWQEKCPTIVMLCGLFEKGKPKSEKYWPQNPGDTMRSGLLTIKCVSVTEVEPRIQRSRLEVRLTILQYDGNPKPHVVEHNLWGCWPDRGVPADPLICIRFLTGLSPGRPIVVHCSAGVGRTGTLVATDIILSDLNKGETPVLDTVVRELREARHGSVQMDTQYLYLARSFMALADSRKLIPNDQLTEWVAAYEKHCATQAHNWEPATVEN</sequence>
<keyword evidence="4" id="KW-1185">Reference proteome</keyword>
<dbReference type="InterPro" id="IPR029021">
    <property type="entry name" value="Prot-tyrosine_phosphatase-like"/>
</dbReference>
<dbReference type="SMART" id="SM00404">
    <property type="entry name" value="PTPc_motif"/>
    <property type="match status" value="1"/>
</dbReference>
<dbReference type="PANTHER" id="PTHR46163">
    <property type="entry name" value="TYROSINE-PROTEIN PHOSPHATASE-RELATED"/>
    <property type="match status" value="1"/>
</dbReference>